<dbReference type="InterPro" id="IPR019694">
    <property type="entry name" value="Phage_HP1_Orf23"/>
</dbReference>
<dbReference type="EMBL" id="CP016312">
    <property type="protein sequence ID" value="APD09748.1"/>
    <property type="molecule type" value="Genomic_DNA"/>
</dbReference>
<name>A0A1J0LUR5_THEBO</name>
<dbReference type="Proteomes" id="UP000182993">
    <property type="component" value="Chromosome"/>
</dbReference>
<proteinExistence type="predicted"/>
<evidence type="ECO:0000313" key="2">
    <source>
        <dbReference type="Proteomes" id="UP000182993"/>
    </source>
</evidence>
<dbReference type="OrthoDB" id="2078336at2"/>
<dbReference type="Pfam" id="PF10758">
    <property type="entry name" value="DUF2586"/>
    <property type="match status" value="1"/>
</dbReference>
<evidence type="ECO:0008006" key="3">
    <source>
        <dbReference type="Google" id="ProtNLM"/>
    </source>
</evidence>
<protein>
    <recommendedName>
        <fullName evidence="3">Phage tail sheath protein</fullName>
    </recommendedName>
</protein>
<evidence type="ECO:0000313" key="1">
    <source>
        <dbReference type="EMBL" id="APD09748.1"/>
    </source>
</evidence>
<dbReference type="AlphaFoldDB" id="A0A1J0LUR5"/>
<dbReference type="KEGG" id="tbc:A0O31_01640"/>
<reference evidence="2" key="1">
    <citation type="submission" date="2016-06" db="EMBL/GenBank/DDBJ databases">
        <title>Whole genome sequencing of Thermus brockianus strain GE-1.</title>
        <authorList>
            <person name="Schaefers C."/>
            <person name="Blank S."/>
            <person name="Wiebusch S."/>
            <person name="Elleuche S."/>
            <person name="Antranikian G."/>
        </authorList>
    </citation>
    <scope>NUCLEOTIDE SEQUENCE [LARGE SCALE GENOMIC DNA]</scope>
    <source>
        <strain evidence="2">GE-1</strain>
    </source>
</reference>
<sequence>MANLPGVTINVQDGNLGVLPALGEGVHVKIGVASQGPVNEVVAVSDTKRAKEVFGSGPLLEAIGVAFAQGAGAIYAIRVNASVAGSVGSVTKTGTGTGTLAVSGNPSDAYELVVRITRTGARGTAAFIYSLDGGDNWSPEIAVPSNGTYVLQGTGLTLTFTNGATEPSFAAGDEFRANTTAPGYSLTDLNAAIDALFGQAQLRYQFVHVVGAATPTVAAAVDARMGEAASQHRYIWAILDAEDKTDSQLRTDWASFASTRVGVGAGYAEIASPITGRVHRRPISWLWAGRRAARPAQEDVGRVASGPLVGVVRLHRDEYVSPGLDEARFTTARTYPAYAGYYLTQGRLMAPPGSDFELDQYRSVMDLACTVAYQAGLRFVNESIRVDPATGGIAEKDAVRVEGYIAGMLRAALKGKVSEIEGQPAVRVTVDRTENILSSRRLPVSIAVIPLGYAKFISVEIGFENPALKVG</sequence>
<gene>
    <name evidence="1" type="ORF">A0O31_01640</name>
</gene>
<dbReference type="STRING" id="56956.A0O31_01640"/>
<organism evidence="1 2">
    <name type="scientific">Thermus brockianus</name>
    <dbReference type="NCBI Taxonomy" id="56956"/>
    <lineage>
        <taxon>Bacteria</taxon>
        <taxon>Thermotogati</taxon>
        <taxon>Deinococcota</taxon>
        <taxon>Deinococci</taxon>
        <taxon>Thermales</taxon>
        <taxon>Thermaceae</taxon>
        <taxon>Thermus</taxon>
    </lineage>
</organism>
<accession>A0A1J0LUR5</accession>